<dbReference type="PANTHER" id="PTHR41391:SF1">
    <property type="entry name" value="RESTRICTION OF TELOMERE CAPPING PROTEIN 4"/>
    <property type="match status" value="1"/>
</dbReference>
<evidence type="ECO:0000256" key="5">
    <source>
        <dbReference type="ARBA" id="ARBA00015162"/>
    </source>
</evidence>
<evidence type="ECO:0000256" key="8">
    <source>
        <dbReference type="SAM" id="MobiDB-lite"/>
    </source>
</evidence>
<comment type="subcellular location">
    <subcellularLocation>
        <location evidence="3">Cytoplasm</location>
    </subcellularLocation>
    <subcellularLocation>
        <location evidence="2">Nucleus</location>
    </subcellularLocation>
</comment>
<feature type="compositionally biased region" description="Polar residues" evidence="8">
    <location>
        <begin position="542"/>
        <end position="557"/>
    </location>
</feature>
<dbReference type="EMBL" id="KV417698">
    <property type="protein sequence ID" value="KZP09519.1"/>
    <property type="molecule type" value="Genomic_DNA"/>
</dbReference>
<feature type="region of interest" description="Disordered" evidence="8">
    <location>
        <begin position="26"/>
        <end position="51"/>
    </location>
</feature>
<feature type="region of interest" description="Disordered" evidence="8">
    <location>
        <begin position="497"/>
        <end position="557"/>
    </location>
</feature>
<reference evidence="10 11" key="1">
    <citation type="journal article" date="2016" name="Mol. Biol. Evol.">
        <title>Comparative Genomics of Early-Diverging Mushroom-Forming Fungi Provides Insights into the Origins of Lignocellulose Decay Capabilities.</title>
        <authorList>
            <person name="Nagy L.G."/>
            <person name="Riley R."/>
            <person name="Tritt A."/>
            <person name="Adam C."/>
            <person name="Daum C."/>
            <person name="Floudas D."/>
            <person name="Sun H."/>
            <person name="Yadav J.S."/>
            <person name="Pangilinan J."/>
            <person name="Larsson K.H."/>
            <person name="Matsuura K."/>
            <person name="Barry K."/>
            <person name="Labutti K."/>
            <person name="Kuo R."/>
            <person name="Ohm R.A."/>
            <person name="Bhattacharya S.S."/>
            <person name="Shirouzu T."/>
            <person name="Yoshinaga Y."/>
            <person name="Martin F.M."/>
            <person name="Grigoriev I.V."/>
            <person name="Hibbett D.S."/>
        </authorList>
    </citation>
    <scope>NUCLEOTIDE SEQUENCE [LARGE SCALE GENOMIC DNA]</scope>
    <source>
        <strain evidence="10 11">CBS 109695</strain>
    </source>
</reference>
<dbReference type="AlphaFoldDB" id="A0A165YFZ6"/>
<dbReference type="Proteomes" id="UP000076532">
    <property type="component" value="Unassembled WGS sequence"/>
</dbReference>
<evidence type="ECO:0000313" key="10">
    <source>
        <dbReference type="EMBL" id="KZP09519.1"/>
    </source>
</evidence>
<dbReference type="GO" id="GO:0005737">
    <property type="term" value="C:cytoplasm"/>
    <property type="evidence" value="ECO:0007669"/>
    <property type="project" value="UniProtKB-SubCell"/>
</dbReference>
<evidence type="ECO:0000256" key="4">
    <source>
        <dbReference type="ARBA" id="ARBA00009461"/>
    </source>
</evidence>
<evidence type="ECO:0000256" key="2">
    <source>
        <dbReference type="ARBA" id="ARBA00004123"/>
    </source>
</evidence>
<evidence type="ECO:0000256" key="7">
    <source>
        <dbReference type="ARBA" id="ARBA00023242"/>
    </source>
</evidence>
<dbReference type="SMART" id="SM01312">
    <property type="entry name" value="RTC4"/>
    <property type="match status" value="1"/>
</dbReference>
<gene>
    <name evidence="10" type="ORF">FIBSPDRAFT_900460</name>
</gene>
<organism evidence="10 11">
    <name type="scientific">Athelia psychrophila</name>
    <dbReference type="NCBI Taxonomy" id="1759441"/>
    <lineage>
        <taxon>Eukaryota</taxon>
        <taxon>Fungi</taxon>
        <taxon>Dikarya</taxon>
        <taxon>Basidiomycota</taxon>
        <taxon>Agaricomycotina</taxon>
        <taxon>Agaricomycetes</taxon>
        <taxon>Agaricomycetidae</taxon>
        <taxon>Atheliales</taxon>
        <taxon>Atheliaceae</taxon>
        <taxon>Athelia</taxon>
    </lineage>
</organism>
<protein>
    <recommendedName>
        <fullName evidence="5">Restriction of telomere capping protein 4</fullName>
    </recommendedName>
</protein>
<evidence type="ECO:0000256" key="6">
    <source>
        <dbReference type="ARBA" id="ARBA00022490"/>
    </source>
</evidence>
<feature type="region of interest" description="Disordered" evidence="8">
    <location>
        <begin position="723"/>
        <end position="752"/>
    </location>
</feature>
<dbReference type="Pfam" id="PF14474">
    <property type="entry name" value="RTC4"/>
    <property type="match status" value="1"/>
</dbReference>
<sequence>MYLSAHAVTDGRPPSIARLSPVEVFRSSPSSSRSASQLPFERTDREGQPSAWNARAVSSLGCTAIQLNSSLANTDVQSSLNTLSRNKGTRTPANFNRLQQTCSNKHCRETHFYSDPLDEDVAEHIISTLKASPSTPLPEAGLLYPSHSLPFPRRIPFAHMNLSQIINPAVINDNNQQTHHTPVQAGLRREEILWSLRRDDGNGIRCANMSCANKAHIPRKGHKDCIGFFCQTCCVDTVRRAMERSDPIVRCSVRSHNTAAGVHNLSVLQLQQSVPPTSQHQSEPASIPLTSTNNSHISVYAPAPADDGRFISTIPMHTAGTQSMSSAALPSGDMELLTGPPTNHAMPNPLMWQRPTVGWLREHREAAARDARTGDHKKSAAETQFLHRSSVSVRIWHTNGVEPIYLHVNSAIFPLFTLKGHPELCDILFPHPIAHTETWIESPGGGGYWECQGVSAVRTIATGDILLYRRLPNGIVGDRLEDCPGLAEAKATRDIGLVHSTVPTSNGKKRQREDDAGGSSKKKRQVSIEAVHTPSRRIRSIPGTSTSRRAVSASPGSSNALPAFPFQQSSIVQAISSLPGGPVIESPLASKAVRGPDSERAFPDSFYACDVFRGFESMDKLMCQRVPPIYKKAAFRAVFGIHYYSLSTFKKYRRIYDLNQDLVPKYIALKHEAGGAWRCFSSEAMEIVADEKDEDSNAGSSSSEADRVSLMAPELYAADLPLPNAMHSIPEDPDHGNPDPGSPGADTDSDSDDTDYALSCVYCDGPLPLSPSEHLRLLERNLYAKSSFDGRDGRDGSSHPFHRHVRPITATVEYCAEHRFEHGMDTVLENAVWSVAIPVDFCVLRARVESLLPRLHAVTEQPHDNEFFVDLETAIQKSGPAGAFGIGGEYASFRTTSAGYYGEKGVSIMFDVISREFHGIQSFSGISTLKFIERVLVPEAALGLIQSDLGLSNTLAGRREARVIKDDSTKFGNMKYRLD</sequence>
<dbReference type="InterPro" id="IPR028094">
    <property type="entry name" value="RTC4_C"/>
</dbReference>
<proteinExistence type="inferred from homology"/>
<comment type="function">
    <text evidence="1">May be involved in a process influencing telomere capping.</text>
</comment>
<keyword evidence="6" id="KW-0963">Cytoplasm</keyword>
<comment type="similarity">
    <text evidence="4">Belongs to the RTC4 family.</text>
</comment>
<name>A0A165YFZ6_9AGAM</name>
<dbReference type="OrthoDB" id="128308at2759"/>
<dbReference type="GO" id="GO:0005634">
    <property type="term" value="C:nucleus"/>
    <property type="evidence" value="ECO:0007669"/>
    <property type="project" value="UniProtKB-SubCell"/>
</dbReference>
<keyword evidence="11" id="KW-1185">Reference proteome</keyword>
<keyword evidence="7" id="KW-0539">Nucleus</keyword>
<evidence type="ECO:0000256" key="1">
    <source>
        <dbReference type="ARBA" id="ARBA00002738"/>
    </source>
</evidence>
<dbReference type="InterPro" id="IPR039024">
    <property type="entry name" value="RTC4"/>
</dbReference>
<evidence type="ECO:0000256" key="3">
    <source>
        <dbReference type="ARBA" id="ARBA00004496"/>
    </source>
</evidence>
<dbReference type="PANTHER" id="PTHR41391">
    <property type="entry name" value="RESTRICTION OF TELOMERE CAPPING PROTEIN 4"/>
    <property type="match status" value="1"/>
</dbReference>
<accession>A0A165YFZ6</accession>
<feature type="compositionally biased region" description="Low complexity" evidence="8">
    <location>
        <begin position="26"/>
        <end position="36"/>
    </location>
</feature>
<feature type="domain" description="Restriction of telomere capping protein 4 C-terminal" evidence="9">
    <location>
        <begin position="851"/>
        <end position="974"/>
    </location>
</feature>
<evidence type="ECO:0000259" key="9">
    <source>
        <dbReference type="SMART" id="SM01312"/>
    </source>
</evidence>
<evidence type="ECO:0000313" key="11">
    <source>
        <dbReference type="Proteomes" id="UP000076532"/>
    </source>
</evidence>